<dbReference type="CDD" id="cd05637">
    <property type="entry name" value="SIS_PGI_PMI_2"/>
    <property type="match status" value="1"/>
</dbReference>
<dbReference type="GO" id="GO:1901135">
    <property type="term" value="P:carbohydrate derivative metabolic process"/>
    <property type="evidence" value="ECO:0007669"/>
    <property type="project" value="InterPro"/>
</dbReference>
<comment type="caution">
    <text evidence="4">The sequence shown here is derived from an EMBL/GenBank/DDBJ whole genome shotgun (WGS) entry which is preliminary data.</text>
</comment>
<evidence type="ECO:0000313" key="5">
    <source>
        <dbReference type="Proteomes" id="UP001149140"/>
    </source>
</evidence>
<evidence type="ECO:0000256" key="1">
    <source>
        <dbReference type="ARBA" id="ARBA00010523"/>
    </source>
</evidence>
<dbReference type="GO" id="GO:0004476">
    <property type="term" value="F:mannose-6-phosphate isomerase activity"/>
    <property type="evidence" value="ECO:0007669"/>
    <property type="project" value="InterPro"/>
</dbReference>
<dbReference type="Pfam" id="PF10432">
    <property type="entry name" value="bact-PGI_C"/>
    <property type="match status" value="1"/>
</dbReference>
<dbReference type="CDD" id="cd05017">
    <property type="entry name" value="SIS_PGI_PMI_1"/>
    <property type="match status" value="1"/>
</dbReference>
<dbReference type="SUPFAM" id="SSF53697">
    <property type="entry name" value="SIS domain"/>
    <property type="match status" value="1"/>
</dbReference>
<dbReference type="GO" id="GO:0004347">
    <property type="term" value="F:glucose-6-phosphate isomerase activity"/>
    <property type="evidence" value="ECO:0007669"/>
    <property type="project" value="InterPro"/>
</dbReference>
<dbReference type="Proteomes" id="UP001149140">
    <property type="component" value="Unassembled WGS sequence"/>
</dbReference>
<name>A0A9X3S5V8_9ACTN</name>
<feature type="domain" description="SIS" evidence="3">
    <location>
        <begin position="39"/>
        <end position="174"/>
    </location>
</feature>
<dbReference type="Gene3D" id="3.40.50.10490">
    <property type="entry name" value="Glucose-6-phosphate isomerase like protein, domain 1"/>
    <property type="match status" value="2"/>
</dbReference>
<reference evidence="4" key="1">
    <citation type="submission" date="2022-10" db="EMBL/GenBank/DDBJ databases">
        <title>The WGS of Solirubrobacter ginsenosidimutans DSM 21036.</title>
        <authorList>
            <person name="Jiang Z."/>
        </authorList>
    </citation>
    <scope>NUCLEOTIDE SEQUENCE</scope>
    <source>
        <strain evidence="4">DSM 21036</strain>
    </source>
</reference>
<proteinExistence type="inferred from homology"/>
<dbReference type="RefSeq" id="WP_270043850.1">
    <property type="nucleotide sequence ID" value="NZ_JAPDOD010000035.1"/>
</dbReference>
<keyword evidence="2 4" id="KW-0413">Isomerase</keyword>
<dbReference type="InterPro" id="IPR001347">
    <property type="entry name" value="SIS_dom"/>
</dbReference>
<dbReference type="NCBIfam" id="TIGR02128">
    <property type="entry name" value="G6PI_arch"/>
    <property type="match status" value="1"/>
</dbReference>
<dbReference type="InterPro" id="IPR046348">
    <property type="entry name" value="SIS_dom_sf"/>
</dbReference>
<evidence type="ECO:0000259" key="3">
    <source>
        <dbReference type="PROSITE" id="PS51464"/>
    </source>
</evidence>
<dbReference type="InterPro" id="IPR035484">
    <property type="entry name" value="SIS_PGI/PMI_1"/>
</dbReference>
<accession>A0A9X3S5V8</accession>
<comment type="similarity">
    <text evidence="1">Belongs to the PGI/PMI family.</text>
</comment>
<dbReference type="GO" id="GO:0005975">
    <property type="term" value="P:carbohydrate metabolic process"/>
    <property type="evidence" value="ECO:0007669"/>
    <property type="project" value="InterPro"/>
</dbReference>
<sequence length="352" mass="36147">MGSLTREAIAAVDSTGQIDEVLELSEHLTDALWRVDSSGARPFDTPGGLIVAGMGGSASGARLARGVLGSRLTRPMYISDDYLLPGWAGPSTLVFASSYSGNTEETLSAYDDAVDRGAPRLVASTGGALVARARADGAPVVPIPGGFQPRAAIGYALVSALEAAFLAGAAPSVRSEIEAAAALVDSLVLEWGPDAPEDSEAKSIARSLHGTVPVIVGAELASAAAYRWKCQFNENAELPAFAASLPEADHNEVVGWEAAAELGRFSYVSLEDPEAHPRNVLRAELTAEVASAGADPVVRVTARGSTPVERLVSLVLLGDLVTIYAAVLRGADPVDIPGIDAVKAALSAAPVS</sequence>
<dbReference type="PROSITE" id="PS51464">
    <property type="entry name" value="SIS"/>
    <property type="match status" value="1"/>
</dbReference>
<keyword evidence="5" id="KW-1185">Reference proteome</keyword>
<dbReference type="InterPro" id="IPR019490">
    <property type="entry name" value="Glu6P/Mann6P_isomerase_C"/>
</dbReference>
<dbReference type="AlphaFoldDB" id="A0A9X3S5V8"/>
<gene>
    <name evidence="4" type="ORF">OM076_30280</name>
</gene>
<organism evidence="4 5">
    <name type="scientific">Solirubrobacter ginsenosidimutans</name>
    <dbReference type="NCBI Taxonomy" id="490573"/>
    <lineage>
        <taxon>Bacteria</taxon>
        <taxon>Bacillati</taxon>
        <taxon>Actinomycetota</taxon>
        <taxon>Thermoleophilia</taxon>
        <taxon>Solirubrobacterales</taxon>
        <taxon>Solirubrobacteraceae</taxon>
        <taxon>Solirubrobacter</taxon>
    </lineage>
</organism>
<evidence type="ECO:0000313" key="4">
    <source>
        <dbReference type="EMBL" id="MDA0164596.1"/>
    </source>
</evidence>
<dbReference type="EMBL" id="JAPDOD010000035">
    <property type="protein sequence ID" value="MDA0164596.1"/>
    <property type="molecule type" value="Genomic_DNA"/>
</dbReference>
<evidence type="ECO:0000256" key="2">
    <source>
        <dbReference type="ARBA" id="ARBA00023235"/>
    </source>
</evidence>
<dbReference type="GO" id="GO:0097367">
    <property type="term" value="F:carbohydrate derivative binding"/>
    <property type="evidence" value="ECO:0007669"/>
    <property type="project" value="InterPro"/>
</dbReference>
<protein>
    <submittedName>
        <fullName evidence="4">Bifunctional phosphoglucose/phosphomannose isomerase</fullName>
    </submittedName>
</protein>